<evidence type="ECO:0000313" key="1">
    <source>
        <dbReference type="EMBL" id="KAH3880838.1"/>
    </source>
</evidence>
<dbReference type="Proteomes" id="UP000828390">
    <property type="component" value="Unassembled WGS sequence"/>
</dbReference>
<keyword evidence="2" id="KW-1185">Reference proteome</keyword>
<dbReference type="EMBL" id="JAIWYP010000001">
    <property type="protein sequence ID" value="KAH3880838.1"/>
    <property type="molecule type" value="Genomic_DNA"/>
</dbReference>
<protein>
    <submittedName>
        <fullName evidence="1">Uncharacterized protein</fullName>
    </submittedName>
</protein>
<reference evidence="1" key="1">
    <citation type="journal article" date="2019" name="bioRxiv">
        <title>The Genome of the Zebra Mussel, Dreissena polymorpha: A Resource for Invasive Species Research.</title>
        <authorList>
            <person name="McCartney M.A."/>
            <person name="Auch B."/>
            <person name="Kono T."/>
            <person name="Mallez S."/>
            <person name="Zhang Y."/>
            <person name="Obille A."/>
            <person name="Becker A."/>
            <person name="Abrahante J.E."/>
            <person name="Garbe J."/>
            <person name="Badalamenti J.P."/>
            <person name="Herman A."/>
            <person name="Mangelson H."/>
            <person name="Liachko I."/>
            <person name="Sullivan S."/>
            <person name="Sone E.D."/>
            <person name="Koren S."/>
            <person name="Silverstein K.A.T."/>
            <person name="Beckman K.B."/>
            <person name="Gohl D.M."/>
        </authorList>
    </citation>
    <scope>NUCLEOTIDE SEQUENCE</scope>
    <source>
        <strain evidence="1">Duluth1</strain>
        <tissue evidence="1">Whole animal</tissue>
    </source>
</reference>
<reference evidence="1" key="2">
    <citation type="submission" date="2020-11" db="EMBL/GenBank/DDBJ databases">
        <authorList>
            <person name="McCartney M.A."/>
            <person name="Auch B."/>
            <person name="Kono T."/>
            <person name="Mallez S."/>
            <person name="Becker A."/>
            <person name="Gohl D.M."/>
            <person name="Silverstein K.A.T."/>
            <person name="Koren S."/>
            <person name="Bechman K.B."/>
            <person name="Herman A."/>
            <person name="Abrahante J.E."/>
            <person name="Garbe J."/>
        </authorList>
    </citation>
    <scope>NUCLEOTIDE SEQUENCE</scope>
    <source>
        <strain evidence="1">Duluth1</strain>
        <tissue evidence="1">Whole animal</tissue>
    </source>
</reference>
<name>A0A9D4MQT1_DREPO</name>
<comment type="caution">
    <text evidence="1">The sequence shown here is derived from an EMBL/GenBank/DDBJ whole genome shotgun (WGS) entry which is preliminary data.</text>
</comment>
<gene>
    <name evidence="1" type="ORF">DPMN_004760</name>
</gene>
<sequence length="88" mass="10426">MTWKQQVQSARKKRCLETYLEYGPIFWMMAAQSHQSLKQGFAHHHHCSEFLINERVGTDYGHYSTAEKKEMQSWARFSENQSDAQQSK</sequence>
<dbReference type="AlphaFoldDB" id="A0A9D4MQT1"/>
<accession>A0A9D4MQT1</accession>
<organism evidence="1 2">
    <name type="scientific">Dreissena polymorpha</name>
    <name type="common">Zebra mussel</name>
    <name type="synonym">Mytilus polymorpha</name>
    <dbReference type="NCBI Taxonomy" id="45954"/>
    <lineage>
        <taxon>Eukaryota</taxon>
        <taxon>Metazoa</taxon>
        <taxon>Spiralia</taxon>
        <taxon>Lophotrochozoa</taxon>
        <taxon>Mollusca</taxon>
        <taxon>Bivalvia</taxon>
        <taxon>Autobranchia</taxon>
        <taxon>Heteroconchia</taxon>
        <taxon>Euheterodonta</taxon>
        <taxon>Imparidentia</taxon>
        <taxon>Neoheterodontei</taxon>
        <taxon>Myida</taxon>
        <taxon>Dreissenoidea</taxon>
        <taxon>Dreissenidae</taxon>
        <taxon>Dreissena</taxon>
    </lineage>
</organism>
<proteinExistence type="predicted"/>
<evidence type="ECO:0000313" key="2">
    <source>
        <dbReference type="Proteomes" id="UP000828390"/>
    </source>
</evidence>